<feature type="transmembrane region" description="Helical" evidence="7">
    <location>
        <begin position="420"/>
        <end position="439"/>
    </location>
</feature>
<feature type="transmembrane region" description="Helical" evidence="7">
    <location>
        <begin position="139"/>
        <end position="157"/>
    </location>
</feature>
<keyword evidence="5 7" id="KW-1133">Transmembrane helix</keyword>
<evidence type="ECO:0000256" key="4">
    <source>
        <dbReference type="ARBA" id="ARBA00022692"/>
    </source>
</evidence>
<dbReference type="PIRSF" id="PIRSF006603">
    <property type="entry name" value="DinF"/>
    <property type="match status" value="1"/>
</dbReference>
<feature type="transmembrane region" description="Helical" evidence="7">
    <location>
        <begin position="287"/>
        <end position="307"/>
    </location>
</feature>
<evidence type="ECO:0000256" key="6">
    <source>
        <dbReference type="ARBA" id="ARBA00023136"/>
    </source>
</evidence>
<feature type="transmembrane region" description="Helical" evidence="7">
    <location>
        <begin position="361"/>
        <end position="382"/>
    </location>
</feature>
<feature type="transmembrane region" description="Helical" evidence="7">
    <location>
        <begin position="98"/>
        <end position="119"/>
    </location>
</feature>
<feature type="transmembrane region" description="Helical" evidence="7">
    <location>
        <begin position="394"/>
        <end position="414"/>
    </location>
</feature>
<keyword evidence="6 7" id="KW-0472">Membrane</keyword>
<feature type="transmembrane region" description="Helical" evidence="7">
    <location>
        <begin position="200"/>
        <end position="221"/>
    </location>
</feature>
<feature type="transmembrane region" description="Helical" evidence="7">
    <location>
        <begin position="242"/>
        <end position="267"/>
    </location>
</feature>
<evidence type="ECO:0000256" key="7">
    <source>
        <dbReference type="SAM" id="Phobius"/>
    </source>
</evidence>
<comment type="subcellular location">
    <subcellularLocation>
        <location evidence="1">Cell membrane</location>
        <topology evidence="1">Multi-pass membrane protein</topology>
    </subcellularLocation>
</comment>
<feature type="transmembrane region" description="Helical" evidence="7">
    <location>
        <begin position="319"/>
        <end position="341"/>
    </location>
</feature>
<keyword evidence="9" id="KW-1185">Reference proteome</keyword>
<organism evidence="8 9">
    <name type="scientific">Mariniphaga anaerophila</name>
    <dbReference type="NCBI Taxonomy" id="1484053"/>
    <lineage>
        <taxon>Bacteria</taxon>
        <taxon>Pseudomonadati</taxon>
        <taxon>Bacteroidota</taxon>
        <taxon>Bacteroidia</taxon>
        <taxon>Marinilabiliales</taxon>
        <taxon>Prolixibacteraceae</taxon>
        <taxon>Mariniphaga</taxon>
    </lineage>
</organism>
<dbReference type="STRING" id="1484053.SAMN05444274_11242"/>
<dbReference type="RefSeq" id="WP_073003302.1">
    <property type="nucleotide sequence ID" value="NZ_FQUM01000012.1"/>
</dbReference>
<protein>
    <submittedName>
        <fullName evidence="8">Putative efflux protein, MATE family</fullName>
    </submittedName>
</protein>
<dbReference type="GO" id="GO:0005886">
    <property type="term" value="C:plasma membrane"/>
    <property type="evidence" value="ECO:0007669"/>
    <property type="project" value="UniProtKB-SubCell"/>
</dbReference>
<keyword evidence="2" id="KW-0813">Transport</keyword>
<sequence>MRDINKNLTEGPTGKQLVQLTWPMLLGLTGMVVFNLVDTYFIGKLGVQQLAAMGFCFPVVMFVNSLSHGVGIGTSSLVSRNIVSTHRNTVKLMASRAVLLGIIIVAIFVVAGLLTIRPLFIALGAGPEILGHINDYMSVWYYGVAFVVVPMIGNNIVRATGDTFTPGMLMVISAIINAILDPLLIFGIGPFPEMGMKGAALATVISRSSGLVFILIVLIRREKLLSLHLGRFQEIMKTWRDVLSIAGPASLALLITPVSIGLITRIISGFGKEAVAAFGVASRIETFALMMISALGSVLIIFMGQNISQKKFPRIFQALKYAGYFSLVWGGAIFVLLVFFAEPVSALFSDHQEVVNITSQYLKTVGMSYGFQGLVMVSMSCFNGLNKPLPSTFFSVLRMLALYVPLAWVGSLYFGLPGVFWAALLANFVSGILAFLFLIRTVRKLRESEV</sequence>
<dbReference type="NCBIfam" id="TIGR00797">
    <property type="entry name" value="matE"/>
    <property type="match status" value="1"/>
</dbReference>
<dbReference type="OrthoDB" id="9776324at2"/>
<name>A0A1M5FFI0_9BACT</name>
<dbReference type="GO" id="GO:0015297">
    <property type="term" value="F:antiporter activity"/>
    <property type="evidence" value="ECO:0007669"/>
    <property type="project" value="InterPro"/>
</dbReference>
<evidence type="ECO:0000256" key="5">
    <source>
        <dbReference type="ARBA" id="ARBA00022989"/>
    </source>
</evidence>
<dbReference type="InterPro" id="IPR048279">
    <property type="entry name" value="MdtK-like"/>
</dbReference>
<dbReference type="Pfam" id="PF01554">
    <property type="entry name" value="MatE"/>
    <property type="match status" value="2"/>
</dbReference>
<evidence type="ECO:0000313" key="8">
    <source>
        <dbReference type="EMBL" id="SHF90283.1"/>
    </source>
</evidence>
<evidence type="ECO:0000256" key="3">
    <source>
        <dbReference type="ARBA" id="ARBA00022475"/>
    </source>
</evidence>
<dbReference type="AlphaFoldDB" id="A0A1M5FFI0"/>
<feature type="transmembrane region" description="Helical" evidence="7">
    <location>
        <begin position="20"/>
        <end position="43"/>
    </location>
</feature>
<dbReference type="Proteomes" id="UP000184164">
    <property type="component" value="Unassembled WGS sequence"/>
</dbReference>
<feature type="transmembrane region" description="Helical" evidence="7">
    <location>
        <begin position="49"/>
        <end position="78"/>
    </location>
</feature>
<dbReference type="InterPro" id="IPR002528">
    <property type="entry name" value="MATE_fam"/>
</dbReference>
<feature type="transmembrane region" description="Helical" evidence="7">
    <location>
        <begin position="169"/>
        <end position="188"/>
    </location>
</feature>
<evidence type="ECO:0000256" key="2">
    <source>
        <dbReference type="ARBA" id="ARBA00022448"/>
    </source>
</evidence>
<evidence type="ECO:0000313" key="9">
    <source>
        <dbReference type="Proteomes" id="UP000184164"/>
    </source>
</evidence>
<gene>
    <name evidence="8" type="ORF">SAMN05444274_11242</name>
</gene>
<evidence type="ECO:0000256" key="1">
    <source>
        <dbReference type="ARBA" id="ARBA00004651"/>
    </source>
</evidence>
<dbReference type="PANTHER" id="PTHR43549:SF3">
    <property type="entry name" value="MULTIDRUG RESISTANCE PROTEIN YPNP-RELATED"/>
    <property type="match status" value="1"/>
</dbReference>
<keyword evidence="4 7" id="KW-0812">Transmembrane</keyword>
<dbReference type="GO" id="GO:0042910">
    <property type="term" value="F:xenobiotic transmembrane transporter activity"/>
    <property type="evidence" value="ECO:0007669"/>
    <property type="project" value="InterPro"/>
</dbReference>
<proteinExistence type="predicted"/>
<reference evidence="8 9" key="1">
    <citation type="submission" date="2016-11" db="EMBL/GenBank/DDBJ databases">
        <authorList>
            <person name="Jaros S."/>
            <person name="Januszkiewicz K."/>
            <person name="Wedrychowicz H."/>
        </authorList>
    </citation>
    <scope>NUCLEOTIDE SEQUENCE [LARGE SCALE GENOMIC DNA]</scope>
    <source>
        <strain evidence="8 9">DSM 26910</strain>
    </source>
</reference>
<accession>A0A1M5FFI0</accession>
<keyword evidence="3" id="KW-1003">Cell membrane</keyword>
<dbReference type="InterPro" id="IPR052031">
    <property type="entry name" value="Membrane_Transporter-Flippase"/>
</dbReference>
<dbReference type="EMBL" id="FQUM01000012">
    <property type="protein sequence ID" value="SHF90283.1"/>
    <property type="molecule type" value="Genomic_DNA"/>
</dbReference>
<dbReference type="PANTHER" id="PTHR43549">
    <property type="entry name" value="MULTIDRUG RESISTANCE PROTEIN YPNP-RELATED"/>
    <property type="match status" value="1"/>
</dbReference>